<dbReference type="GO" id="GO:0005737">
    <property type="term" value="C:cytoplasm"/>
    <property type="evidence" value="ECO:0007669"/>
    <property type="project" value="TreeGrafter"/>
</dbReference>
<dbReference type="PANTHER" id="PTHR43441">
    <property type="entry name" value="RIBOSOMAL-PROTEIN-SERINE ACETYLTRANSFERASE"/>
    <property type="match status" value="1"/>
</dbReference>
<keyword evidence="3" id="KW-1185">Reference proteome</keyword>
<dbReference type="PANTHER" id="PTHR43441:SF11">
    <property type="entry name" value="RIBOSOMAL-PROTEIN-SERINE ACETYLTRANSFERASE"/>
    <property type="match status" value="1"/>
</dbReference>
<reference evidence="2 3" key="1">
    <citation type="journal article" date="2010" name="Genome Biol. Evol.">
        <title>The sequence of a 1.8-mb bacterial linear plasmid reveals a rich evolutionary reservoir of secondary metabolic pathways.</title>
        <authorList>
            <person name="Medema M.H."/>
            <person name="Trefzer A."/>
            <person name="Kovalchuk A."/>
            <person name="van den Berg M."/>
            <person name="Mueller U."/>
            <person name="Heijne W."/>
            <person name="Wu L."/>
            <person name="Alam M.T."/>
            <person name="Ronning C.M."/>
            <person name="Nierman W.C."/>
            <person name="Bovenberg R.A.L."/>
            <person name="Breitling R."/>
            <person name="Takano E."/>
        </authorList>
    </citation>
    <scope>NUCLEOTIDE SEQUENCE [LARGE SCALE GENOMIC DNA]</scope>
    <source>
        <strain evidence="3">ATCC 27064 / DSM 738 / JCM 4710 / NBRC 13307 / NCIMB 12785 / NRRL 3585 / VKM Ac-602</strain>
        <plasmid evidence="2">pSCL4</plasmid>
    </source>
</reference>
<organism evidence="2 3">
    <name type="scientific">Streptomyces clavuligerus</name>
    <dbReference type="NCBI Taxonomy" id="1901"/>
    <lineage>
        <taxon>Bacteria</taxon>
        <taxon>Bacillati</taxon>
        <taxon>Actinomycetota</taxon>
        <taxon>Actinomycetes</taxon>
        <taxon>Kitasatosporales</taxon>
        <taxon>Streptomycetaceae</taxon>
        <taxon>Streptomyces</taxon>
    </lineage>
</organism>
<dbReference type="Pfam" id="PF13302">
    <property type="entry name" value="Acetyltransf_3"/>
    <property type="match status" value="1"/>
</dbReference>
<sequence>MWGRSLINWVMTTSFWTGTRVRLRGVEPSDWDTFMRFDQHSGHQRSGEAVLPPRSAEGYRGWAKERSTAKPEEDCFQLAIEAVGGPGQAVGIINTYDADPCAGHFRYGISIGAEHQGQGFATEAAVILMRYMFAERRYHKCEVDIYGYNEASLALHRRLGFTEEGRRREHAFLAGAYHDLVAMGLLADEFAELHSLGGL</sequence>
<gene>
    <name evidence="2" type="ORF">SCLAV_p0857</name>
</gene>
<evidence type="ECO:0000313" key="3">
    <source>
        <dbReference type="Proteomes" id="UP000002357"/>
    </source>
</evidence>
<geneLocation type="plasmid" evidence="2 3">
    <name>pSCL4</name>
</geneLocation>
<dbReference type="GO" id="GO:1990189">
    <property type="term" value="F:protein N-terminal-serine acetyltransferase activity"/>
    <property type="evidence" value="ECO:0007669"/>
    <property type="project" value="TreeGrafter"/>
</dbReference>
<dbReference type="PROSITE" id="PS51186">
    <property type="entry name" value="GNAT"/>
    <property type="match status" value="1"/>
</dbReference>
<keyword evidence="2" id="KW-0808">Transferase</keyword>
<dbReference type="Gene3D" id="3.40.630.30">
    <property type="match status" value="1"/>
</dbReference>
<protein>
    <submittedName>
        <fullName evidence="2">Putative acetyltransferase</fullName>
    </submittedName>
</protein>
<keyword evidence="2" id="KW-0614">Plasmid</keyword>
<dbReference type="InterPro" id="IPR051908">
    <property type="entry name" value="Ribosomal_N-acetyltransferase"/>
</dbReference>
<dbReference type="eggNOG" id="COG1670">
    <property type="taxonomic scope" value="Bacteria"/>
</dbReference>
<evidence type="ECO:0000259" key="1">
    <source>
        <dbReference type="PROSITE" id="PS51186"/>
    </source>
</evidence>
<dbReference type="SUPFAM" id="SSF55729">
    <property type="entry name" value="Acyl-CoA N-acyltransferases (Nat)"/>
    <property type="match status" value="1"/>
</dbReference>
<dbReference type="EMBL" id="CM000914">
    <property type="protein sequence ID" value="EFG04343.2"/>
    <property type="molecule type" value="Genomic_DNA"/>
</dbReference>
<dbReference type="GO" id="GO:0008999">
    <property type="term" value="F:protein-N-terminal-alanine acetyltransferase activity"/>
    <property type="evidence" value="ECO:0007669"/>
    <property type="project" value="TreeGrafter"/>
</dbReference>
<dbReference type="InterPro" id="IPR000182">
    <property type="entry name" value="GNAT_dom"/>
</dbReference>
<proteinExistence type="predicted"/>
<name>D5SKA0_STRCL</name>
<dbReference type="InterPro" id="IPR016181">
    <property type="entry name" value="Acyl_CoA_acyltransferase"/>
</dbReference>
<accession>D5SKA0</accession>
<evidence type="ECO:0000313" key="2">
    <source>
        <dbReference type="EMBL" id="EFG04343.2"/>
    </source>
</evidence>
<feature type="domain" description="N-acetyltransferase" evidence="1">
    <location>
        <begin position="21"/>
        <end position="188"/>
    </location>
</feature>
<dbReference type="AlphaFoldDB" id="D5SKA0"/>
<dbReference type="Proteomes" id="UP000002357">
    <property type="component" value="Plasmid pSCL4"/>
</dbReference>